<dbReference type="EMBL" id="BBNU01000003">
    <property type="protein sequence ID" value="GAL78508.1"/>
    <property type="molecule type" value="Genomic_DNA"/>
</dbReference>
<keyword evidence="1" id="KW-0675">Receptor</keyword>
<name>A0A090WQQ0_9FLAO</name>
<dbReference type="Proteomes" id="UP000029643">
    <property type="component" value="Unassembled WGS sequence"/>
</dbReference>
<evidence type="ECO:0000313" key="1">
    <source>
        <dbReference type="EMBL" id="GAL78508.1"/>
    </source>
</evidence>
<dbReference type="AlphaFoldDB" id="A0A090WQQ0"/>
<reference evidence="1 2" key="1">
    <citation type="journal article" date="2014" name="Genome Announc.">
        <title>Draft Genome Sequences of Marine Flavobacterium Algibacter lectus Strains SS8 and NR4.</title>
        <authorList>
            <person name="Takatani N."/>
            <person name="Nakanishi M."/>
            <person name="Meirelles P."/>
            <person name="Mino S."/>
            <person name="Suda W."/>
            <person name="Oshima K."/>
            <person name="Hattori M."/>
            <person name="Ohkuma M."/>
            <person name="Hosokawa M."/>
            <person name="Miyashita K."/>
            <person name="Thompson F.L."/>
            <person name="Niwa A."/>
            <person name="Sawabe T."/>
            <person name="Sawabe T."/>
        </authorList>
    </citation>
    <scope>NUCLEOTIDE SEQUENCE [LARGE SCALE GENOMIC DNA]</scope>
    <source>
        <strain evidence="2">JCM19274</strain>
    </source>
</reference>
<accession>A0A090WQQ0</accession>
<proteinExistence type="predicted"/>
<evidence type="ECO:0000313" key="2">
    <source>
        <dbReference type="Proteomes" id="UP000029643"/>
    </source>
</evidence>
<protein>
    <submittedName>
        <fullName evidence="1">TonB-dependent receptor</fullName>
    </submittedName>
</protein>
<gene>
    <name evidence="1" type="ORF">JCM19274_972</name>
</gene>
<sequence>MDLGFNTRVGKKANLLFGVNYFNYNNPIDNNGDNFTDLTLQNRISVFQKWNFKRKENRVLSLAGRVFYEDRWGGGGEMQWNSDYRGGNEIYGESIYTKRGGAFR</sequence>
<organism evidence="1 2">
    <name type="scientific">Algibacter lectus</name>
    <dbReference type="NCBI Taxonomy" id="221126"/>
    <lineage>
        <taxon>Bacteria</taxon>
        <taxon>Pseudomonadati</taxon>
        <taxon>Bacteroidota</taxon>
        <taxon>Flavobacteriia</taxon>
        <taxon>Flavobacteriales</taxon>
        <taxon>Flavobacteriaceae</taxon>
        <taxon>Algibacter</taxon>
    </lineage>
</organism>
<comment type="caution">
    <text evidence="1">The sequence shown here is derived from an EMBL/GenBank/DDBJ whole genome shotgun (WGS) entry which is preliminary data.</text>
</comment>